<evidence type="ECO:0000313" key="3">
    <source>
        <dbReference type="Proteomes" id="UP000010953"/>
    </source>
</evidence>
<keyword evidence="1" id="KW-0472">Membrane</keyword>
<sequence length="98" mass="11567">MKSTHTHFYLFLFLFLFPYKSTFAQDNIVSDSLEVILPDSVELGDNGFHEVVNEKFIEGESFWEGFGSLHVFFLASGIFFWIALILFLVFKVFRYFFK</sequence>
<proteinExistence type="predicted"/>
<dbReference type="EMBL" id="AMZY02000009">
    <property type="protein sequence ID" value="EMS33445.1"/>
    <property type="molecule type" value="Genomic_DNA"/>
</dbReference>
<feature type="transmembrane region" description="Helical" evidence="1">
    <location>
        <begin position="71"/>
        <end position="93"/>
    </location>
</feature>
<dbReference type="AlphaFoldDB" id="M7X7T6"/>
<evidence type="ECO:0000256" key="1">
    <source>
        <dbReference type="SAM" id="Phobius"/>
    </source>
</evidence>
<dbReference type="InParanoid" id="M7X7T6"/>
<name>M7X7T6_9BACT</name>
<dbReference type="RefSeq" id="WP_008626195.1">
    <property type="nucleotide sequence ID" value="NZ_AMZY02000009.1"/>
</dbReference>
<accession>M7X7T6</accession>
<evidence type="ECO:0000313" key="2">
    <source>
        <dbReference type="EMBL" id="EMS33445.1"/>
    </source>
</evidence>
<organism evidence="2 3">
    <name type="scientific">Mariniradius saccharolyticus AK6</name>
    <dbReference type="NCBI Taxonomy" id="1239962"/>
    <lineage>
        <taxon>Bacteria</taxon>
        <taxon>Pseudomonadati</taxon>
        <taxon>Bacteroidota</taxon>
        <taxon>Cytophagia</taxon>
        <taxon>Cytophagales</taxon>
        <taxon>Cyclobacteriaceae</taxon>
        <taxon>Mariniradius</taxon>
    </lineage>
</organism>
<gene>
    <name evidence="2" type="ORF">C943_04323</name>
</gene>
<comment type="caution">
    <text evidence="2">The sequence shown here is derived from an EMBL/GenBank/DDBJ whole genome shotgun (WGS) entry which is preliminary data.</text>
</comment>
<reference evidence="2" key="1">
    <citation type="submission" date="2013-01" db="EMBL/GenBank/DDBJ databases">
        <title>Genome assembly of Mariniradius saccharolyticus AK6.</title>
        <authorList>
            <person name="Vaidya B."/>
            <person name="Khatri I."/>
            <person name="Tanuku N.R.S."/>
            <person name="Subramanian S."/>
            <person name="Pinnaka A."/>
        </authorList>
    </citation>
    <scope>NUCLEOTIDE SEQUENCE [LARGE SCALE GENOMIC DNA]</scope>
    <source>
        <strain evidence="2">AK6</strain>
    </source>
</reference>
<keyword evidence="1" id="KW-0812">Transmembrane</keyword>
<dbReference type="Proteomes" id="UP000010953">
    <property type="component" value="Unassembled WGS sequence"/>
</dbReference>
<protein>
    <submittedName>
        <fullName evidence="2">Uncharacterized protein</fullName>
    </submittedName>
</protein>
<keyword evidence="1" id="KW-1133">Transmembrane helix</keyword>
<keyword evidence="3" id="KW-1185">Reference proteome</keyword>